<organism evidence="2 3">
    <name type="scientific">Marasmius tenuissimus</name>
    <dbReference type="NCBI Taxonomy" id="585030"/>
    <lineage>
        <taxon>Eukaryota</taxon>
        <taxon>Fungi</taxon>
        <taxon>Dikarya</taxon>
        <taxon>Basidiomycota</taxon>
        <taxon>Agaricomycotina</taxon>
        <taxon>Agaricomycetes</taxon>
        <taxon>Agaricomycetidae</taxon>
        <taxon>Agaricales</taxon>
        <taxon>Marasmiineae</taxon>
        <taxon>Marasmiaceae</taxon>
        <taxon>Marasmius</taxon>
    </lineage>
</organism>
<dbReference type="SUPFAM" id="SSF52833">
    <property type="entry name" value="Thioredoxin-like"/>
    <property type="match status" value="1"/>
</dbReference>
<dbReference type="Gene3D" id="3.40.30.10">
    <property type="entry name" value="Glutaredoxin"/>
    <property type="match status" value="1"/>
</dbReference>
<gene>
    <name evidence="2" type="ORF">AAF712_007785</name>
</gene>
<evidence type="ECO:0000259" key="1">
    <source>
        <dbReference type="Pfam" id="PF01323"/>
    </source>
</evidence>
<protein>
    <recommendedName>
        <fullName evidence="1">DSBA-like thioredoxin domain-containing protein</fullName>
    </recommendedName>
</protein>
<dbReference type="PANTHER" id="PTHR13887:SF41">
    <property type="entry name" value="THIOREDOXIN SUPERFAMILY PROTEIN"/>
    <property type="match status" value="1"/>
</dbReference>
<dbReference type="Pfam" id="PF01323">
    <property type="entry name" value="DSBA"/>
    <property type="match status" value="1"/>
</dbReference>
<accession>A0ABR2ZV41</accession>
<name>A0ABR2ZV41_9AGAR</name>
<dbReference type="PANTHER" id="PTHR13887">
    <property type="entry name" value="GLUTATHIONE S-TRANSFERASE KAPPA"/>
    <property type="match status" value="1"/>
</dbReference>
<dbReference type="InterPro" id="IPR001853">
    <property type="entry name" value="DSBA-like_thioredoxin_dom"/>
</dbReference>
<keyword evidence="3" id="KW-1185">Reference proteome</keyword>
<reference evidence="2 3" key="1">
    <citation type="submission" date="2024-05" db="EMBL/GenBank/DDBJ databases">
        <title>A draft genome resource for the thread blight pathogen Marasmius tenuissimus strain MS-2.</title>
        <authorList>
            <person name="Yulfo-Soto G.E."/>
            <person name="Baruah I.K."/>
            <person name="Amoako-Attah I."/>
            <person name="Bukari Y."/>
            <person name="Meinhardt L.W."/>
            <person name="Bailey B.A."/>
            <person name="Cohen S.P."/>
        </authorList>
    </citation>
    <scope>NUCLEOTIDE SEQUENCE [LARGE SCALE GENOMIC DNA]</scope>
    <source>
        <strain evidence="2 3">MS-2</strain>
    </source>
</reference>
<dbReference type="InterPro" id="IPR036249">
    <property type="entry name" value="Thioredoxin-like_sf"/>
</dbReference>
<evidence type="ECO:0000313" key="3">
    <source>
        <dbReference type="Proteomes" id="UP001437256"/>
    </source>
</evidence>
<dbReference type="Proteomes" id="UP001437256">
    <property type="component" value="Unassembled WGS sequence"/>
</dbReference>
<feature type="domain" description="DSBA-like thioredoxin" evidence="1">
    <location>
        <begin position="7"/>
        <end position="144"/>
    </location>
</feature>
<dbReference type="EMBL" id="JBBXMP010000050">
    <property type="protein sequence ID" value="KAL0065273.1"/>
    <property type="molecule type" value="Genomic_DNA"/>
</dbReference>
<proteinExistence type="predicted"/>
<comment type="caution">
    <text evidence="2">The sequence shown here is derived from an EMBL/GenBank/DDBJ whole genome shotgun (WGS) entry which is preliminary data.</text>
</comment>
<sequence>MNKFGEQKYAEFQACVKKWGEEKSIPLSFKGVMSQSTRAHRLSRKAYLVGGQEKQLPFLCAVFRAHLEEGKDICDINVLADVAEDLDLMTREEAISFLNSNELEAEVNNMCEEARMKGVSGVPMTVIDGKWVLNGGQSSDVFVQVFKKLAYAGVHAAPSPFSAPVHDIPPPIQLKS</sequence>
<evidence type="ECO:0000313" key="2">
    <source>
        <dbReference type="EMBL" id="KAL0065273.1"/>
    </source>
</evidence>